<reference evidence="1" key="2">
    <citation type="submission" date="2014-05" db="EMBL/GenBank/DDBJ databases">
        <title>The genome and life-stage specific transcriptomes of Globodera pallida elucidate key aspects of plant parasitism by a cyst nematode.</title>
        <authorList>
            <person name="Cotton J.A."/>
            <person name="Lilley C.J."/>
            <person name="Jones L.M."/>
            <person name="Kikuchi T."/>
            <person name="Reid A.J."/>
            <person name="Thorpe P."/>
            <person name="Tsai I.J."/>
            <person name="Beasley H."/>
            <person name="Blok V."/>
            <person name="Cock P.J.A."/>
            <person name="Van den Akker S.E."/>
            <person name="Holroyd N."/>
            <person name="Hunt M."/>
            <person name="Mantelin S."/>
            <person name="Naghra H."/>
            <person name="Pain A."/>
            <person name="Palomares-Rius J.E."/>
            <person name="Zarowiecki M."/>
            <person name="Berriman M."/>
            <person name="Jones J.T."/>
            <person name="Urwin P.E."/>
        </authorList>
    </citation>
    <scope>NUCLEOTIDE SEQUENCE [LARGE SCALE GENOMIC DNA]</scope>
    <source>
        <strain evidence="1">Lindley</strain>
    </source>
</reference>
<proteinExistence type="predicted"/>
<dbReference type="Gene3D" id="3.30.710.10">
    <property type="entry name" value="Potassium Channel Kv1.1, Chain A"/>
    <property type="match status" value="1"/>
</dbReference>
<evidence type="ECO:0000313" key="1">
    <source>
        <dbReference type="Proteomes" id="UP000050741"/>
    </source>
</evidence>
<dbReference type="Proteomes" id="UP000050741">
    <property type="component" value="Unassembled WGS sequence"/>
</dbReference>
<dbReference type="WBParaSite" id="GPLIN_001334000">
    <property type="protein sequence ID" value="GPLIN_001334000"/>
    <property type="gene ID" value="GPLIN_001334000"/>
</dbReference>
<accession>A0A183CKD4</accession>
<protein>
    <submittedName>
        <fullName evidence="2">BTB domain-containing protein</fullName>
    </submittedName>
</protein>
<name>A0A183CKD4_GLOPA</name>
<dbReference type="AlphaFoldDB" id="A0A183CKD4"/>
<evidence type="ECO:0000313" key="2">
    <source>
        <dbReference type="WBParaSite" id="GPLIN_001334000"/>
    </source>
</evidence>
<sequence length="119" mass="13044">MKHLLDTGNGADMHFLVGGGDEKEATEQVKPVEVPDVEAEAFKTMLAFIYADDLSGLNGDNAMTLLYAVFGGNFIHSYSIEVAQRGTAQAAVSALGEKMKKIIREKKQKAMRNHTMVRK</sequence>
<keyword evidence="1" id="KW-1185">Reference proteome</keyword>
<reference evidence="1" key="1">
    <citation type="submission" date="2013-12" db="EMBL/GenBank/DDBJ databases">
        <authorList>
            <person name="Aslett M."/>
        </authorList>
    </citation>
    <scope>NUCLEOTIDE SEQUENCE [LARGE SCALE GENOMIC DNA]</scope>
    <source>
        <strain evidence="1">Lindley</strain>
    </source>
</reference>
<reference evidence="2" key="3">
    <citation type="submission" date="2016-06" db="UniProtKB">
        <authorList>
            <consortium name="WormBaseParasite"/>
        </authorList>
    </citation>
    <scope>IDENTIFICATION</scope>
</reference>
<dbReference type="InterPro" id="IPR011333">
    <property type="entry name" value="SKP1/BTB/POZ_sf"/>
</dbReference>
<dbReference type="SUPFAM" id="SSF54695">
    <property type="entry name" value="POZ domain"/>
    <property type="match status" value="1"/>
</dbReference>
<organism evidence="1 2">
    <name type="scientific">Globodera pallida</name>
    <name type="common">Potato cyst nematode worm</name>
    <name type="synonym">Heterodera pallida</name>
    <dbReference type="NCBI Taxonomy" id="36090"/>
    <lineage>
        <taxon>Eukaryota</taxon>
        <taxon>Metazoa</taxon>
        <taxon>Ecdysozoa</taxon>
        <taxon>Nematoda</taxon>
        <taxon>Chromadorea</taxon>
        <taxon>Rhabditida</taxon>
        <taxon>Tylenchina</taxon>
        <taxon>Tylenchomorpha</taxon>
        <taxon>Tylenchoidea</taxon>
        <taxon>Heteroderidae</taxon>
        <taxon>Heteroderinae</taxon>
        <taxon>Globodera</taxon>
    </lineage>
</organism>